<comment type="caution">
    <text evidence="2">The sequence shown here is derived from an EMBL/GenBank/DDBJ whole genome shotgun (WGS) entry which is preliminary data.</text>
</comment>
<feature type="compositionally biased region" description="Gly residues" evidence="1">
    <location>
        <begin position="17"/>
        <end position="28"/>
    </location>
</feature>
<evidence type="ECO:0000313" key="3">
    <source>
        <dbReference type="Proteomes" id="UP000314294"/>
    </source>
</evidence>
<keyword evidence="3" id="KW-1185">Reference proteome</keyword>
<gene>
    <name evidence="2" type="ORF">EYF80_045149</name>
</gene>
<dbReference type="AlphaFoldDB" id="A0A4Z2FV42"/>
<evidence type="ECO:0000313" key="2">
    <source>
        <dbReference type="EMBL" id="TNN44673.1"/>
    </source>
</evidence>
<feature type="region of interest" description="Disordered" evidence="1">
    <location>
        <begin position="14"/>
        <end position="36"/>
    </location>
</feature>
<evidence type="ECO:0000256" key="1">
    <source>
        <dbReference type="SAM" id="MobiDB-lite"/>
    </source>
</evidence>
<name>A0A4Z2FV42_9TELE</name>
<reference evidence="2 3" key="1">
    <citation type="submission" date="2019-03" db="EMBL/GenBank/DDBJ databases">
        <title>First draft genome of Liparis tanakae, snailfish: a comprehensive survey of snailfish specific genes.</title>
        <authorList>
            <person name="Kim W."/>
            <person name="Song I."/>
            <person name="Jeong J.-H."/>
            <person name="Kim D."/>
            <person name="Kim S."/>
            <person name="Ryu S."/>
            <person name="Song J.Y."/>
            <person name="Lee S.K."/>
        </authorList>
    </citation>
    <scope>NUCLEOTIDE SEQUENCE [LARGE SCALE GENOMIC DNA]</scope>
    <source>
        <tissue evidence="2">Muscle</tissue>
    </source>
</reference>
<organism evidence="2 3">
    <name type="scientific">Liparis tanakae</name>
    <name type="common">Tanaka's snailfish</name>
    <dbReference type="NCBI Taxonomy" id="230148"/>
    <lineage>
        <taxon>Eukaryota</taxon>
        <taxon>Metazoa</taxon>
        <taxon>Chordata</taxon>
        <taxon>Craniata</taxon>
        <taxon>Vertebrata</taxon>
        <taxon>Euteleostomi</taxon>
        <taxon>Actinopterygii</taxon>
        <taxon>Neopterygii</taxon>
        <taxon>Teleostei</taxon>
        <taxon>Neoteleostei</taxon>
        <taxon>Acanthomorphata</taxon>
        <taxon>Eupercaria</taxon>
        <taxon>Perciformes</taxon>
        <taxon>Cottioidei</taxon>
        <taxon>Cottales</taxon>
        <taxon>Liparidae</taxon>
        <taxon>Liparis</taxon>
    </lineage>
</organism>
<proteinExistence type="predicted"/>
<dbReference type="EMBL" id="SRLO01000890">
    <property type="protein sequence ID" value="TNN44673.1"/>
    <property type="molecule type" value="Genomic_DNA"/>
</dbReference>
<accession>A0A4Z2FV42</accession>
<dbReference type="Proteomes" id="UP000314294">
    <property type="component" value="Unassembled WGS sequence"/>
</dbReference>
<sequence>MWAVKLGLQVKLDNSGPAGGVGRGGGRGVGRRSLDRLVGHDPRGELLLSLLEAGAGGAIQRVHLERDGEQSSEPE</sequence>
<protein>
    <submittedName>
        <fullName evidence="2">Uncharacterized protein</fullName>
    </submittedName>
</protein>